<feature type="region of interest" description="Disordered" evidence="1">
    <location>
        <begin position="1"/>
        <end position="31"/>
    </location>
</feature>
<reference evidence="2" key="1">
    <citation type="submission" date="2023-08" db="EMBL/GenBank/DDBJ databases">
        <title>Reference Genome Resource for the Citrus Pathogen Phytophthora citrophthora.</title>
        <authorList>
            <person name="Moller H."/>
            <person name="Coetzee B."/>
            <person name="Rose L.J."/>
            <person name="Van Niekerk J.M."/>
        </authorList>
    </citation>
    <scope>NUCLEOTIDE SEQUENCE</scope>
    <source>
        <strain evidence="2">STE-U-9442</strain>
    </source>
</reference>
<comment type="caution">
    <text evidence="2">The sequence shown here is derived from an EMBL/GenBank/DDBJ whole genome shotgun (WGS) entry which is preliminary data.</text>
</comment>
<name>A0AAD9LBX0_9STRA</name>
<evidence type="ECO:0000313" key="2">
    <source>
        <dbReference type="EMBL" id="KAK1929664.1"/>
    </source>
</evidence>
<evidence type="ECO:0000313" key="3">
    <source>
        <dbReference type="Proteomes" id="UP001259832"/>
    </source>
</evidence>
<organism evidence="2 3">
    <name type="scientific">Phytophthora citrophthora</name>
    <dbReference type="NCBI Taxonomy" id="4793"/>
    <lineage>
        <taxon>Eukaryota</taxon>
        <taxon>Sar</taxon>
        <taxon>Stramenopiles</taxon>
        <taxon>Oomycota</taxon>
        <taxon>Peronosporomycetes</taxon>
        <taxon>Peronosporales</taxon>
        <taxon>Peronosporaceae</taxon>
        <taxon>Phytophthora</taxon>
    </lineage>
</organism>
<proteinExistence type="predicted"/>
<accession>A0AAD9LBX0</accession>
<gene>
    <name evidence="2" type="ORF">P3T76_014881</name>
</gene>
<dbReference type="EMBL" id="JASMQC010000046">
    <property type="protein sequence ID" value="KAK1929664.1"/>
    <property type="molecule type" value="Genomic_DNA"/>
</dbReference>
<protein>
    <recommendedName>
        <fullName evidence="4">BZIP domain-containing protein</fullName>
    </recommendedName>
</protein>
<keyword evidence="3" id="KW-1185">Reference proteome</keyword>
<sequence>MKDKKSPTSGTRKRQNSPLDEAGELELRRSRRRANMQRYRSKLRNHVVNLEDDVLQLREDTQKLQVHYDTTLASYKEKTAWSVTAEYFRLFDYGLKGDIVESKAGSNAQLGFLCANMAPDVVGLTGCGVERLIEDFRLLSLYLPSLSTRLLRLEMGPRESIIATTRVEFTLKTNTIRLAFPHLIQDGEWSPTALLLLDQRVVMQGTTHFEWDSESCRIILLQVKADLLTPMLKLLGDLETVVYVFEDALITPECTPARR</sequence>
<evidence type="ECO:0000256" key="1">
    <source>
        <dbReference type="SAM" id="MobiDB-lite"/>
    </source>
</evidence>
<evidence type="ECO:0008006" key="4">
    <source>
        <dbReference type="Google" id="ProtNLM"/>
    </source>
</evidence>
<dbReference type="Proteomes" id="UP001259832">
    <property type="component" value="Unassembled WGS sequence"/>
</dbReference>
<dbReference type="AlphaFoldDB" id="A0AAD9LBX0"/>